<keyword evidence="3" id="KW-1185">Reference proteome</keyword>
<keyword evidence="1" id="KW-0812">Transmembrane</keyword>
<organism evidence="2 3">
    <name type="scientific">Cylicocyclus nassatus</name>
    <name type="common">Nematode worm</name>
    <dbReference type="NCBI Taxonomy" id="53992"/>
    <lineage>
        <taxon>Eukaryota</taxon>
        <taxon>Metazoa</taxon>
        <taxon>Ecdysozoa</taxon>
        <taxon>Nematoda</taxon>
        <taxon>Chromadorea</taxon>
        <taxon>Rhabditida</taxon>
        <taxon>Rhabditina</taxon>
        <taxon>Rhabditomorpha</taxon>
        <taxon>Strongyloidea</taxon>
        <taxon>Strongylidae</taxon>
        <taxon>Cylicocyclus</taxon>
    </lineage>
</organism>
<accession>A0AA36DSN4</accession>
<dbReference type="Proteomes" id="UP001176961">
    <property type="component" value="Unassembled WGS sequence"/>
</dbReference>
<sequence>MFKTSPRWCPEESTLSTENNAENRMRWALIGLLLLNTLGTVISQCAVMDKKTLTARCHAVRPCITYCEKKKCRPGVCIKKVNVNAWHNETPVISCRKPHFEGSFGMSSISEQ</sequence>
<protein>
    <submittedName>
        <fullName evidence="2">Uncharacterized protein</fullName>
    </submittedName>
</protein>
<proteinExistence type="predicted"/>
<dbReference type="AlphaFoldDB" id="A0AA36DSN4"/>
<name>A0AA36DSN4_CYLNA</name>
<evidence type="ECO:0000256" key="1">
    <source>
        <dbReference type="SAM" id="Phobius"/>
    </source>
</evidence>
<keyword evidence="1" id="KW-1133">Transmembrane helix</keyword>
<evidence type="ECO:0000313" key="2">
    <source>
        <dbReference type="EMBL" id="CAJ0592079.1"/>
    </source>
</evidence>
<reference evidence="2" key="1">
    <citation type="submission" date="2023-07" db="EMBL/GenBank/DDBJ databases">
        <authorList>
            <consortium name="CYATHOMIX"/>
        </authorList>
    </citation>
    <scope>NUCLEOTIDE SEQUENCE</scope>
    <source>
        <strain evidence="2">N/A</strain>
    </source>
</reference>
<comment type="caution">
    <text evidence="2">The sequence shown here is derived from an EMBL/GenBank/DDBJ whole genome shotgun (WGS) entry which is preliminary data.</text>
</comment>
<keyword evidence="1" id="KW-0472">Membrane</keyword>
<dbReference type="EMBL" id="CATQJL010000001">
    <property type="protein sequence ID" value="CAJ0592079.1"/>
    <property type="molecule type" value="Genomic_DNA"/>
</dbReference>
<gene>
    <name evidence="2" type="ORF">CYNAS_LOCUS4062</name>
</gene>
<feature type="transmembrane region" description="Helical" evidence="1">
    <location>
        <begin position="27"/>
        <end position="47"/>
    </location>
</feature>
<evidence type="ECO:0000313" key="3">
    <source>
        <dbReference type="Proteomes" id="UP001176961"/>
    </source>
</evidence>